<dbReference type="AlphaFoldDB" id="A0A6S6TSL3"/>
<dbReference type="PANTHER" id="PTHR30250">
    <property type="entry name" value="PST FAMILY PREDICTED COLANIC ACID TRANSPORTER"/>
    <property type="match status" value="1"/>
</dbReference>
<feature type="transmembrane region" description="Helical" evidence="6">
    <location>
        <begin position="300"/>
        <end position="323"/>
    </location>
</feature>
<comment type="subcellular location">
    <subcellularLocation>
        <location evidence="1">Cell membrane</location>
        <topology evidence="1">Multi-pass membrane protein</topology>
    </subcellularLocation>
</comment>
<feature type="transmembrane region" description="Helical" evidence="6">
    <location>
        <begin position="154"/>
        <end position="172"/>
    </location>
</feature>
<evidence type="ECO:0000256" key="2">
    <source>
        <dbReference type="ARBA" id="ARBA00022475"/>
    </source>
</evidence>
<evidence type="ECO:0000256" key="6">
    <source>
        <dbReference type="SAM" id="Phobius"/>
    </source>
</evidence>
<dbReference type="PANTHER" id="PTHR30250:SF11">
    <property type="entry name" value="O-ANTIGEN TRANSPORTER-RELATED"/>
    <property type="match status" value="1"/>
</dbReference>
<keyword evidence="4 6" id="KW-1133">Transmembrane helix</keyword>
<keyword evidence="3 6" id="KW-0812">Transmembrane</keyword>
<feature type="transmembrane region" description="Helical" evidence="6">
    <location>
        <begin position="91"/>
        <end position="111"/>
    </location>
</feature>
<dbReference type="GO" id="GO:0005886">
    <property type="term" value="C:plasma membrane"/>
    <property type="evidence" value="ECO:0007669"/>
    <property type="project" value="UniProtKB-SubCell"/>
</dbReference>
<reference evidence="7" key="1">
    <citation type="submission" date="2020-01" db="EMBL/GenBank/DDBJ databases">
        <authorList>
            <person name="Meier V. D."/>
            <person name="Meier V D."/>
        </authorList>
    </citation>
    <scope>NUCLEOTIDE SEQUENCE</scope>
    <source>
        <strain evidence="7">HLG_WM_MAG_07</strain>
    </source>
</reference>
<gene>
    <name evidence="7" type="ORF">HELGO_WM6022</name>
</gene>
<keyword evidence="2" id="KW-1003">Cell membrane</keyword>
<sequence>MSADKGLLLHSLLSMIARFIGVGLNFALHILLARMLTLGNYGDVKMLLTLVTGTALMSRIGIEQLIVKEIASVEEHQQTFGTQFLKNSYHVIFFTSFVFISLWLLFSPWIADSLFGNITHQNMMLAGIGILFFNLVTINAFYFKSLRMASSSALVQNAIPAISFLLLIGIFWSSFQQNQNYLNLYTASNVLAGILSVMVILPWLNRKRAQQPNIPRFAQIIKRSLPLAPVSLFPFFMLYSDTVMVGALLNSEQVGLYSTAAQISFISLFFLGALDATIYPRLLNISKNHPDKLQSFFWKATALVILGLLLVTLVMAVLAKPALGLFGETFKQATFALLILLAAQWLRATSLTFSFMFIIENQVKRLNIVMVMSLIINLFANYYLINRYGMEGAATATLIANGFLAGSVVILFFHHKLLVKYKHHD</sequence>
<dbReference type="InterPro" id="IPR050833">
    <property type="entry name" value="Poly_Biosynth_Transport"/>
</dbReference>
<protein>
    <submittedName>
        <fullName evidence="7">Polysaccharide biosynthesis protein</fullName>
    </submittedName>
</protein>
<organism evidence="7">
    <name type="scientific">uncultured Thiotrichaceae bacterium</name>
    <dbReference type="NCBI Taxonomy" id="298394"/>
    <lineage>
        <taxon>Bacteria</taxon>
        <taxon>Pseudomonadati</taxon>
        <taxon>Pseudomonadota</taxon>
        <taxon>Gammaproteobacteria</taxon>
        <taxon>Thiotrichales</taxon>
        <taxon>Thiotrichaceae</taxon>
        <taxon>environmental samples</taxon>
    </lineage>
</organism>
<feature type="transmembrane region" description="Helical" evidence="6">
    <location>
        <begin position="12"/>
        <end position="32"/>
    </location>
</feature>
<evidence type="ECO:0000256" key="4">
    <source>
        <dbReference type="ARBA" id="ARBA00022989"/>
    </source>
</evidence>
<proteinExistence type="predicted"/>
<feature type="transmembrane region" description="Helical" evidence="6">
    <location>
        <begin position="391"/>
        <end position="413"/>
    </location>
</feature>
<evidence type="ECO:0000313" key="7">
    <source>
        <dbReference type="EMBL" id="CAA6821137.1"/>
    </source>
</evidence>
<feature type="transmembrane region" description="Helical" evidence="6">
    <location>
        <begin position="123"/>
        <end position="142"/>
    </location>
</feature>
<evidence type="ECO:0000256" key="3">
    <source>
        <dbReference type="ARBA" id="ARBA00022692"/>
    </source>
</evidence>
<evidence type="ECO:0000256" key="1">
    <source>
        <dbReference type="ARBA" id="ARBA00004651"/>
    </source>
</evidence>
<dbReference type="EMBL" id="CACVAY010000103">
    <property type="protein sequence ID" value="CAA6821137.1"/>
    <property type="molecule type" value="Genomic_DNA"/>
</dbReference>
<dbReference type="InterPro" id="IPR002797">
    <property type="entry name" value="Polysacc_synth"/>
</dbReference>
<feature type="transmembrane region" description="Helical" evidence="6">
    <location>
        <begin position="255"/>
        <end position="279"/>
    </location>
</feature>
<feature type="transmembrane region" description="Helical" evidence="6">
    <location>
        <begin position="184"/>
        <end position="204"/>
    </location>
</feature>
<dbReference type="Pfam" id="PF01943">
    <property type="entry name" value="Polysacc_synt"/>
    <property type="match status" value="1"/>
</dbReference>
<feature type="transmembrane region" description="Helical" evidence="6">
    <location>
        <begin position="225"/>
        <end position="249"/>
    </location>
</feature>
<feature type="transmembrane region" description="Helical" evidence="6">
    <location>
        <begin position="366"/>
        <end position="385"/>
    </location>
</feature>
<keyword evidence="5 6" id="KW-0472">Membrane</keyword>
<feature type="transmembrane region" description="Helical" evidence="6">
    <location>
        <begin position="335"/>
        <end position="359"/>
    </location>
</feature>
<name>A0A6S6TSL3_9GAMM</name>
<accession>A0A6S6TSL3</accession>
<evidence type="ECO:0000256" key="5">
    <source>
        <dbReference type="ARBA" id="ARBA00023136"/>
    </source>
</evidence>